<reference evidence="1" key="1">
    <citation type="submission" date="2015-07" db="EMBL/GenBank/DDBJ databases">
        <title>Adaptation to a free-living lifestyle via gene acquisitions in the diplomonad Trepomonas sp. PC1.</title>
        <authorList>
            <person name="Xu F."/>
            <person name="Jerlstrom-Hultqvist J."/>
            <person name="Kolisko M."/>
            <person name="Simpson A.G.B."/>
            <person name="Roger A.J."/>
            <person name="Svard S.G."/>
            <person name="Andersson J.O."/>
        </authorList>
    </citation>
    <scope>NUCLEOTIDE SEQUENCE</scope>
    <source>
        <strain evidence="1">PC1</strain>
    </source>
</reference>
<name>A0A146KH37_9EUKA</name>
<gene>
    <name evidence="1" type="ORF">TPC1_12734</name>
</gene>
<accession>A0A146KH37</accession>
<proteinExistence type="predicted"/>
<organism evidence="1">
    <name type="scientific">Trepomonas sp. PC1</name>
    <dbReference type="NCBI Taxonomy" id="1076344"/>
    <lineage>
        <taxon>Eukaryota</taxon>
        <taxon>Metamonada</taxon>
        <taxon>Diplomonadida</taxon>
        <taxon>Hexamitidae</taxon>
        <taxon>Hexamitinae</taxon>
        <taxon>Trepomonas</taxon>
    </lineage>
</organism>
<dbReference type="EMBL" id="GDID01002037">
    <property type="protein sequence ID" value="JAP94569.1"/>
    <property type="molecule type" value="Transcribed_RNA"/>
</dbReference>
<feature type="non-terminal residue" evidence="1">
    <location>
        <position position="124"/>
    </location>
</feature>
<dbReference type="AlphaFoldDB" id="A0A146KH37"/>
<feature type="non-terminal residue" evidence="1">
    <location>
        <position position="1"/>
    </location>
</feature>
<evidence type="ECO:0000313" key="1">
    <source>
        <dbReference type="EMBL" id="JAP94569.1"/>
    </source>
</evidence>
<protein>
    <submittedName>
        <fullName evidence="1">Putative glycine cleavage system H protein</fullName>
    </submittedName>
</protein>
<sequence>ESYKLSNDYDVKIHKNGIVIVFLSSNSTIETIKYDQRIKDQLQNLEGKKKHGATTQTENLIFAEIYKNGESKMIQSPLRAKLLEINEKQELSIQRGAIIAVYQPTWEKSQQLKEILKSGIKSEA</sequence>